<dbReference type="Pfam" id="PF05060">
    <property type="entry name" value="MGAT2"/>
    <property type="match status" value="1"/>
</dbReference>
<dbReference type="EnsemblMetazoa" id="XM_021036692.2">
    <property type="protein sequence ID" value="XP_020892351.1"/>
    <property type="gene ID" value="LOC110231656"/>
</dbReference>
<evidence type="ECO:0000256" key="2">
    <source>
        <dbReference type="SAM" id="Phobius"/>
    </source>
</evidence>
<evidence type="ECO:0008006" key="5">
    <source>
        <dbReference type="Google" id="ProtNLM"/>
    </source>
</evidence>
<feature type="binding site" evidence="1">
    <location>
        <position position="289"/>
    </location>
    <ligand>
        <name>Mn(2+)</name>
        <dbReference type="ChEBI" id="CHEBI:29035"/>
    </ligand>
</feature>
<dbReference type="Gene3D" id="3.90.550.10">
    <property type="entry name" value="Spore Coat Polysaccharide Biosynthesis Protein SpsA, Chain A"/>
    <property type="match status" value="1"/>
</dbReference>
<dbReference type="GO" id="GO:0000139">
    <property type="term" value="C:Golgi membrane"/>
    <property type="evidence" value="ECO:0007669"/>
    <property type="project" value="TreeGrafter"/>
</dbReference>
<proteinExistence type="predicted"/>
<dbReference type="OrthoDB" id="5978443at2759"/>
<organism evidence="3 4">
    <name type="scientific">Exaiptasia diaphana</name>
    <name type="common">Tropical sea anemone</name>
    <name type="synonym">Aiptasia pulchella</name>
    <dbReference type="NCBI Taxonomy" id="2652724"/>
    <lineage>
        <taxon>Eukaryota</taxon>
        <taxon>Metazoa</taxon>
        <taxon>Cnidaria</taxon>
        <taxon>Anthozoa</taxon>
        <taxon>Hexacorallia</taxon>
        <taxon>Actiniaria</taxon>
        <taxon>Aiptasiidae</taxon>
        <taxon>Exaiptasia</taxon>
    </lineage>
</organism>
<reference evidence="3" key="1">
    <citation type="submission" date="2022-11" db="UniProtKB">
        <authorList>
            <consortium name="EnsemblMetazoa"/>
        </authorList>
    </citation>
    <scope>IDENTIFICATION</scope>
</reference>
<keyword evidence="2" id="KW-1133">Transmembrane helix</keyword>
<feature type="binding site" evidence="1">
    <location>
        <position position="178"/>
    </location>
    <ligand>
        <name>Mn(2+)</name>
        <dbReference type="ChEBI" id="CHEBI:29035"/>
    </ligand>
</feature>
<keyword evidence="4" id="KW-1185">Reference proteome</keyword>
<feature type="transmembrane region" description="Helical" evidence="2">
    <location>
        <begin position="394"/>
        <end position="417"/>
    </location>
</feature>
<dbReference type="GO" id="GO:0005795">
    <property type="term" value="C:Golgi stack"/>
    <property type="evidence" value="ECO:0007669"/>
    <property type="project" value="InterPro"/>
</dbReference>
<dbReference type="PANTHER" id="PTHR12871">
    <property type="entry name" value="BETA-1,2-N-ACETYLGLUCOSAMINYLTRANSFERASE II"/>
    <property type="match status" value="1"/>
</dbReference>
<accession>A0A913WQ09</accession>
<dbReference type="KEGG" id="epa:110231656"/>
<dbReference type="GO" id="GO:0008455">
    <property type="term" value="F:alpha-1,6-mannosylglycoprotein 2-beta-N-acetylglucosaminyltransferase activity"/>
    <property type="evidence" value="ECO:0007669"/>
    <property type="project" value="InterPro"/>
</dbReference>
<dbReference type="GeneID" id="110231656"/>
<comment type="cofactor">
    <cofactor evidence="1">
        <name>Mn(2+)</name>
        <dbReference type="ChEBI" id="CHEBI:29035"/>
    </cofactor>
</comment>
<dbReference type="Proteomes" id="UP000887567">
    <property type="component" value="Unplaced"/>
</dbReference>
<keyword evidence="2" id="KW-0472">Membrane</keyword>
<keyword evidence="1" id="KW-0464">Manganese</keyword>
<dbReference type="RefSeq" id="XP_020892351.1">
    <property type="nucleotide sequence ID" value="XM_021036692.2"/>
</dbReference>
<protein>
    <recommendedName>
        <fullName evidence="5">Alpha-1,6-mannosyl-glycoprotein 2-beta-N-acetylglucosaminyltransferase</fullName>
    </recommendedName>
</protein>
<dbReference type="AlphaFoldDB" id="A0A913WQ09"/>
<dbReference type="GO" id="GO:0009312">
    <property type="term" value="P:oligosaccharide biosynthetic process"/>
    <property type="evidence" value="ECO:0007669"/>
    <property type="project" value="InterPro"/>
</dbReference>
<dbReference type="OMA" id="PTISRIW"/>
<evidence type="ECO:0000313" key="4">
    <source>
        <dbReference type="Proteomes" id="UP000887567"/>
    </source>
</evidence>
<evidence type="ECO:0000256" key="1">
    <source>
        <dbReference type="PIRSR" id="PIRSR607754-2"/>
    </source>
</evidence>
<evidence type="ECO:0000313" key="3">
    <source>
        <dbReference type="EnsemblMetazoa" id="XP_020892351.1"/>
    </source>
</evidence>
<dbReference type="PANTHER" id="PTHR12871:SF4">
    <property type="entry name" value="ALPHA-1,6-MANNOSYL-GLYCOPROTEIN 2-BETA-N-ACETYLGLUCOSAMINYLTRANSFERASE"/>
    <property type="match status" value="1"/>
</dbReference>
<dbReference type="GO" id="GO:0046872">
    <property type="term" value="F:metal ion binding"/>
    <property type="evidence" value="ECO:0007669"/>
    <property type="project" value="UniProtKB-KW"/>
</dbReference>
<keyword evidence="1" id="KW-0479">Metal-binding</keyword>
<feature type="transmembrane region" description="Helical" evidence="2">
    <location>
        <begin position="20"/>
        <end position="42"/>
    </location>
</feature>
<name>A0A913WQ09_EXADI</name>
<dbReference type="InterPro" id="IPR029044">
    <property type="entry name" value="Nucleotide-diphossugar_trans"/>
</dbReference>
<dbReference type="InterPro" id="IPR007754">
    <property type="entry name" value="GlcNAc_II"/>
</dbReference>
<keyword evidence="2" id="KW-0812">Transmembrane</keyword>
<dbReference type="GO" id="GO:0006487">
    <property type="term" value="P:protein N-linked glycosylation"/>
    <property type="evidence" value="ECO:0007669"/>
    <property type="project" value="TreeGrafter"/>
</dbReference>
<sequence length="419" mass="49324">MNWAFIIRRLFKIRSFKRTVVFTVVILLQLWLALPVLFRYFFNESWPEQFDIRLPDSYKPPLLPIVVFSSYKPRYLEKTLKSMSSSGNVQPTTPCLFVLHHTKHSTMDDINETYKVLAKITFCRKLVWTFGNDKEERNPDVLKAHWWKVMTKVFEEKDAFQLKSNGTFQGDVFFIEDDAIVSPDFMEVMWYALNVKNTVPDTLFSTLQGMGSENLVEHQPDTFVLSQVPVVESICYAFNSTTWKYIKMTEREAVGYTEKDWPVALGLLLFYDRNETVQIVAPTISRIWHVGGNDMISKDRDEFDSYYDGENKPPWKRAKEKRFLNQHKARVLPGIRDMYGRLCHPCELESRPNKFPSRNFKCRCFCPLNSVKKYWNWQVAAFAKTTKRMMHCQLVSHFMIMVMCILIGCLIFGYFLISH</sequence>